<dbReference type="PRINTS" id="PR00032">
    <property type="entry name" value="HTHARAC"/>
</dbReference>
<dbReference type="InterPro" id="IPR018060">
    <property type="entry name" value="HTH_AraC"/>
</dbReference>
<dbReference type="PROSITE" id="PS01124">
    <property type="entry name" value="HTH_ARAC_FAMILY_2"/>
    <property type="match status" value="1"/>
</dbReference>
<dbReference type="PANTHER" id="PTHR43280:SF2">
    <property type="entry name" value="HTH-TYPE TRANSCRIPTIONAL REGULATOR EXSA"/>
    <property type="match status" value="1"/>
</dbReference>
<dbReference type="SUPFAM" id="SSF46689">
    <property type="entry name" value="Homeodomain-like"/>
    <property type="match status" value="2"/>
</dbReference>
<evidence type="ECO:0000259" key="4">
    <source>
        <dbReference type="PROSITE" id="PS01124"/>
    </source>
</evidence>
<evidence type="ECO:0000313" key="5">
    <source>
        <dbReference type="EMBL" id="MDE1461006.1"/>
    </source>
</evidence>
<dbReference type="PANTHER" id="PTHR43280">
    <property type="entry name" value="ARAC-FAMILY TRANSCRIPTIONAL REGULATOR"/>
    <property type="match status" value="1"/>
</dbReference>
<evidence type="ECO:0000313" key="6">
    <source>
        <dbReference type="Proteomes" id="UP001528823"/>
    </source>
</evidence>
<feature type="domain" description="HTH araC/xylS-type" evidence="4">
    <location>
        <begin position="183"/>
        <end position="281"/>
    </location>
</feature>
<keyword evidence="2" id="KW-0238">DNA-binding</keyword>
<organism evidence="5 6">
    <name type="scientific">Spartinivicinus poritis</name>
    <dbReference type="NCBI Taxonomy" id="2994640"/>
    <lineage>
        <taxon>Bacteria</taxon>
        <taxon>Pseudomonadati</taxon>
        <taxon>Pseudomonadota</taxon>
        <taxon>Gammaproteobacteria</taxon>
        <taxon>Oceanospirillales</taxon>
        <taxon>Zooshikellaceae</taxon>
        <taxon>Spartinivicinus</taxon>
    </lineage>
</organism>
<protein>
    <submittedName>
        <fullName evidence="5">AraC family transcriptional regulator</fullName>
    </submittedName>
</protein>
<proteinExistence type="predicted"/>
<keyword evidence="6" id="KW-1185">Reference proteome</keyword>
<dbReference type="SMART" id="SM00342">
    <property type="entry name" value="HTH_ARAC"/>
    <property type="match status" value="1"/>
</dbReference>
<dbReference type="Gene3D" id="1.10.10.60">
    <property type="entry name" value="Homeodomain-like"/>
    <property type="match status" value="1"/>
</dbReference>
<evidence type="ECO:0000256" key="3">
    <source>
        <dbReference type="ARBA" id="ARBA00023163"/>
    </source>
</evidence>
<evidence type="ECO:0000256" key="1">
    <source>
        <dbReference type="ARBA" id="ARBA00023015"/>
    </source>
</evidence>
<evidence type="ECO:0000256" key="2">
    <source>
        <dbReference type="ARBA" id="ARBA00023125"/>
    </source>
</evidence>
<keyword evidence="1" id="KW-0805">Transcription regulation</keyword>
<name>A0ABT5U3S7_9GAMM</name>
<dbReference type="Pfam" id="PF22200">
    <property type="entry name" value="ExsA_N"/>
    <property type="match status" value="1"/>
</dbReference>
<dbReference type="InterPro" id="IPR054015">
    <property type="entry name" value="ExsA-like_N"/>
</dbReference>
<dbReference type="EMBL" id="JAPMOU010000003">
    <property type="protein sequence ID" value="MDE1461006.1"/>
    <property type="molecule type" value="Genomic_DNA"/>
</dbReference>
<dbReference type="InterPro" id="IPR020449">
    <property type="entry name" value="Tscrpt_reg_AraC-type_HTH"/>
</dbReference>
<accession>A0ABT5U3S7</accession>
<dbReference type="RefSeq" id="WP_274687375.1">
    <property type="nucleotide sequence ID" value="NZ_JAPMOU010000003.1"/>
</dbReference>
<sequence>MQASSSVSSALSWEQSLLVSNVVTDELRYRTKFYEKDVLILVISGQFELEIANKQHIVNAGQGIYLRSGSYLVSNHLAEDNGRFQSIEISICSWSLQHFISKHGKAVAEQYSASVPSNSSVIIFNAGGLIEQSVTSICSLFQYDHPENLRLLKIEELLLLLLYSPQGGEFAAILRQSTSKNAIRLRQFMETHFMQLWSLEQYAKEFGASLTTFKEMFDSEFGMSPRAWINEKRLQYAHELLLTSNVGIVDVAFEAGFSSQSYFTQAYRRRFGITPSQARKMQ</sequence>
<keyword evidence="3" id="KW-0804">Transcription</keyword>
<dbReference type="Pfam" id="PF12833">
    <property type="entry name" value="HTH_18"/>
    <property type="match status" value="1"/>
</dbReference>
<gene>
    <name evidence="5" type="ORF">ORQ98_03375</name>
</gene>
<reference evidence="5 6" key="1">
    <citation type="submission" date="2022-11" db="EMBL/GenBank/DDBJ databases">
        <title>Spartinivicinus poritis sp. nov., isolated from scleractinian coral Porites lutea.</title>
        <authorList>
            <person name="Zhang G."/>
            <person name="Cai L."/>
            <person name="Wei Q."/>
        </authorList>
    </citation>
    <scope>NUCLEOTIDE SEQUENCE [LARGE SCALE GENOMIC DNA]</scope>
    <source>
        <strain evidence="5 6">A2-2</strain>
    </source>
</reference>
<dbReference type="Proteomes" id="UP001528823">
    <property type="component" value="Unassembled WGS sequence"/>
</dbReference>
<dbReference type="PROSITE" id="PS00041">
    <property type="entry name" value="HTH_ARAC_FAMILY_1"/>
    <property type="match status" value="1"/>
</dbReference>
<dbReference type="InterPro" id="IPR009057">
    <property type="entry name" value="Homeodomain-like_sf"/>
</dbReference>
<dbReference type="InterPro" id="IPR018062">
    <property type="entry name" value="HTH_AraC-typ_CS"/>
</dbReference>
<comment type="caution">
    <text evidence="5">The sequence shown here is derived from an EMBL/GenBank/DDBJ whole genome shotgun (WGS) entry which is preliminary data.</text>
</comment>